<dbReference type="EMBL" id="JBHFFA010000002">
    <property type="protein sequence ID" value="KAL2644753.1"/>
    <property type="molecule type" value="Genomic_DNA"/>
</dbReference>
<proteinExistence type="predicted"/>
<dbReference type="InterPro" id="IPR012337">
    <property type="entry name" value="RNaseH-like_sf"/>
</dbReference>
<evidence type="ECO:0000313" key="2">
    <source>
        <dbReference type="EMBL" id="KAL2644753.1"/>
    </source>
</evidence>
<name>A0ABD1ZAJ3_9MARC</name>
<reference evidence="2 3" key="1">
    <citation type="submission" date="2024-09" db="EMBL/GenBank/DDBJ databases">
        <title>Chromosome-scale assembly of Riccia fluitans.</title>
        <authorList>
            <person name="Paukszto L."/>
            <person name="Sawicki J."/>
            <person name="Karawczyk K."/>
            <person name="Piernik-Szablinska J."/>
            <person name="Szczecinska M."/>
            <person name="Mazdziarz M."/>
        </authorList>
    </citation>
    <scope>NUCLEOTIDE SEQUENCE [LARGE SCALE GENOMIC DNA]</scope>
    <source>
        <strain evidence="2">Rf_01</strain>
        <tissue evidence="2">Aerial parts of the thallus</tissue>
    </source>
</reference>
<evidence type="ECO:0000259" key="1">
    <source>
        <dbReference type="Pfam" id="PF04937"/>
    </source>
</evidence>
<evidence type="ECO:0000313" key="3">
    <source>
        <dbReference type="Proteomes" id="UP001605036"/>
    </source>
</evidence>
<dbReference type="AlphaFoldDB" id="A0ABD1ZAJ3"/>
<dbReference type="SUPFAM" id="SSF53098">
    <property type="entry name" value="Ribonuclease H-like"/>
    <property type="match status" value="1"/>
</dbReference>
<gene>
    <name evidence="2" type="ORF">R1flu_012340</name>
</gene>
<organism evidence="2 3">
    <name type="scientific">Riccia fluitans</name>
    <dbReference type="NCBI Taxonomy" id="41844"/>
    <lineage>
        <taxon>Eukaryota</taxon>
        <taxon>Viridiplantae</taxon>
        <taxon>Streptophyta</taxon>
        <taxon>Embryophyta</taxon>
        <taxon>Marchantiophyta</taxon>
        <taxon>Marchantiopsida</taxon>
        <taxon>Marchantiidae</taxon>
        <taxon>Marchantiales</taxon>
        <taxon>Ricciaceae</taxon>
        <taxon>Riccia</taxon>
    </lineage>
</organism>
<accession>A0ABD1ZAJ3</accession>
<protein>
    <recommendedName>
        <fullName evidence="1">DUF659 domain-containing protein</fullName>
    </recommendedName>
</protein>
<feature type="domain" description="DUF659" evidence="1">
    <location>
        <begin position="49"/>
        <end position="188"/>
    </location>
</feature>
<comment type="caution">
    <text evidence="2">The sequence shown here is derived from an EMBL/GenBank/DDBJ whole genome shotgun (WGS) entry which is preliminary data.</text>
</comment>
<dbReference type="InterPro" id="IPR007021">
    <property type="entry name" value="DUF659"/>
</dbReference>
<keyword evidence="3" id="KW-1185">Reference proteome</keyword>
<dbReference type="Proteomes" id="UP001605036">
    <property type="component" value="Unassembled WGS sequence"/>
</dbReference>
<dbReference type="Pfam" id="PF04937">
    <property type="entry name" value="DUF659"/>
    <property type="match status" value="1"/>
</dbReference>
<sequence>MMDAAKRDIADQKWSMALSVMGLPFRTLAHPALKEAINYSAKLLRYKLPSTMVLQTKLLDKIYADVKRMAEQNMWGHNFCVRAIVSCNGWTNQNGRPQMNIMFINHYGKMLHEHADGSNITKDAKWILGHILKPIKEVGPNKVLQFIADNAFVNILVGKLVRAEYPHIFFDGCVAHDIDLFFEDMGKLP</sequence>